<dbReference type="RefSeq" id="WP_012946473.1">
    <property type="nucleotide sequence ID" value="NC_013757.1"/>
</dbReference>
<dbReference type="EMBL" id="CP001867">
    <property type="protein sequence ID" value="ADB73032.1"/>
    <property type="molecule type" value="Genomic_DNA"/>
</dbReference>
<dbReference type="InterPro" id="IPR008928">
    <property type="entry name" value="6-hairpin_glycosidase_sf"/>
</dbReference>
<dbReference type="InterPro" id="IPR002037">
    <property type="entry name" value="Glyco_hydro_8"/>
</dbReference>
<comment type="similarity">
    <text evidence="1">Belongs to the glycosyl hydrolase 8 (cellulase D) family.</text>
</comment>
<keyword evidence="2 4" id="KW-0378">Hydrolase</keyword>
<dbReference type="STRING" id="526225.Gobs_0227"/>
<keyword evidence="3" id="KW-0326">Glycosidase</keyword>
<dbReference type="Proteomes" id="UP000001382">
    <property type="component" value="Chromosome"/>
</dbReference>
<evidence type="ECO:0000256" key="1">
    <source>
        <dbReference type="ARBA" id="ARBA00009209"/>
    </source>
</evidence>
<gene>
    <name evidence="4" type="ordered locus">Gobs_0227</name>
</gene>
<dbReference type="Gene3D" id="1.50.10.10">
    <property type="match status" value="1"/>
</dbReference>
<evidence type="ECO:0000256" key="2">
    <source>
        <dbReference type="ARBA" id="ARBA00022801"/>
    </source>
</evidence>
<dbReference type="InterPro" id="IPR012341">
    <property type="entry name" value="6hp_glycosidase-like_sf"/>
</dbReference>
<evidence type="ECO:0000256" key="3">
    <source>
        <dbReference type="ARBA" id="ARBA00023295"/>
    </source>
</evidence>
<dbReference type="HOGENOM" id="CLU_711380_0_0_11"/>
<accession>D2S404</accession>
<dbReference type="SUPFAM" id="SSF48208">
    <property type="entry name" value="Six-hairpin glycosidases"/>
    <property type="match status" value="1"/>
</dbReference>
<sequence length="390" mass="39455">MSPRGITVGALGVLALLVVVLAAVVGTRGGGTTGAPLPSPTGPSTVAPAPPAELRTYTAAEAGRAFLDGYVDEDGQVVRPDQGGDTVSEGQAYAMLVAVGLGDAKTFARAWNWTRENLQRPDGLLSWRWEEGGVVDASSASDADLDAARALVLAGEQFGRPEYTAAGLDLGRAVLDLETVPTAAGRILTAGQWATTEPYAYNPSYASPGATAVLAAASGDPRWTELAEGSRAVTAALLSQAPLPPDWAQVRADGTVEAMPGAMGRGQSVRYGYDATRTPIRFAESCDPADRALAAAVVEPLDRGGDSAELDLGGSPVAPGESVVAAAGQAAAVAAAGDAGRAVEELVDADHLAQSAPSYYGAAWAALGRFMLTDDVLGGCPPVPATSGTA</sequence>
<dbReference type="CAZy" id="GH8">
    <property type="family name" value="Glycoside Hydrolase Family 8"/>
</dbReference>
<evidence type="ECO:0000313" key="4">
    <source>
        <dbReference type="EMBL" id="ADB73032.1"/>
    </source>
</evidence>
<dbReference type="PRINTS" id="PR00735">
    <property type="entry name" value="GLHYDRLASE8"/>
</dbReference>
<dbReference type="GO" id="GO:0004553">
    <property type="term" value="F:hydrolase activity, hydrolyzing O-glycosyl compounds"/>
    <property type="evidence" value="ECO:0007669"/>
    <property type="project" value="InterPro"/>
</dbReference>
<dbReference type="GO" id="GO:0005975">
    <property type="term" value="P:carbohydrate metabolic process"/>
    <property type="evidence" value="ECO:0007669"/>
    <property type="project" value="InterPro"/>
</dbReference>
<proteinExistence type="inferred from homology"/>
<evidence type="ECO:0000313" key="5">
    <source>
        <dbReference type="Proteomes" id="UP000001382"/>
    </source>
</evidence>
<name>D2S404_GEOOG</name>
<dbReference type="eggNOG" id="COG3405">
    <property type="taxonomic scope" value="Bacteria"/>
</dbReference>
<organism evidence="4 5">
    <name type="scientific">Geodermatophilus obscurus (strain ATCC 25078 / DSM 43160 / JCM 3152 / CCUG 61914 / KCC A-0152 / KCTC 9177 / NBRC 13315 / NRRL B-3577 / G-20)</name>
    <dbReference type="NCBI Taxonomy" id="526225"/>
    <lineage>
        <taxon>Bacteria</taxon>
        <taxon>Bacillati</taxon>
        <taxon>Actinomycetota</taxon>
        <taxon>Actinomycetes</taxon>
        <taxon>Geodermatophilales</taxon>
        <taxon>Geodermatophilaceae</taxon>
        <taxon>Geodermatophilus</taxon>
    </lineage>
</organism>
<dbReference type="Pfam" id="PF01270">
    <property type="entry name" value="Glyco_hydro_8"/>
    <property type="match status" value="1"/>
</dbReference>
<keyword evidence="5" id="KW-1185">Reference proteome</keyword>
<protein>
    <submittedName>
        <fullName evidence="4">Glycoside hydrolase family 8</fullName>
    </submittedName>
</protein>
<reference evidence="5" key="2">
    <citation type="submission" date="2010-01" db="EMBL/GenBank/DDBJ databases">
        <title>The complete genome of Geodermatophilus obscurus DSM 43160.</title>
        <authorList>
            <consortium name="US DOE Joint Genome Institute (JGI-PGF)"/>
            <person name="Lucas S."/>
            <person name="Copeland A."/>
            <person name="Lapidus A."/>
            <person name="Glavina del Rio T."/>
            <person name="Dalin E."/>
            <person name="Tice H."/>
            <person name="Bruce D."/>
            <person name="Goodwin L."/>
            <person name="Pitluck S."/>
            <person name="Kyrpides N."/>
            <person name="Mavromatis K."/>
            <person name="Ivanova N."/>
            <person name="Munk A.C."/>
            <person name="Brettin T."/>
            <person name="Detter J.C."/>
            <person name="Han C."/>
            <person name="Larimer F."/>
            <person name="Land M."/>
            <person name="Hauser L."/>
            <person name="Markowitz V."/>
            <person name="Cheng J.-F."/>
            <person name="Hugenholtz P."/>
            <person name="Woyke T."/>
            <person name="Wu D."/>
            <person name="Jando M."/>
            <person name="Schneider S."/>
            <person name="Klenk H.-P."/>
            <person name="Eisen J.A."/>
        </authorList>
    </citation>
    <scope>NUCLEOTIDE SEQUENCE [LARGE SCALE GENOMIC DNA]</scope>
    <source>
        <strain evidence="5">ATCC 25078 / DSM 43160 / JCM 3152 / KCC A-0152 / KCTC 9177 / NBRC 13315 / NRRL B-3577 / G-20</strain>
    </source>
</reference>
<dbReference type="KEGG" id="gob:Gobs_0227"/>
<dbReference type="AlphaFoldDB" id="D2S404"/>
<reference evidence="4 5" key="1">
    <citation type="journal article" date="2010" name="Stand. Genomic Sci.">
        <title>Complete genome sequence of Geodermatophilus obscurus type strain (G-20).</title>
        <authorList>
            <person name="Ivanova N."/>
            <person name="Sikorski J."/>
            <person name="Jando M."/>
            <person name="Munk C."/>
            <person name="Lapidus A."/>
            <person name="Glavina Del Rio T."/>
            <person name="Copeland A."/>
            <person name="Tice H."/>
            <person name="Cheng J.-F."/>
            <person name="Lucas S."/>
            <person name="Chen F."/>
            <person name="Nolan M."/>
            <person name="Bruce D."/>
            <person name="Goodwin L."/>
            <person name="Pitluck S."/>
            <person name="Mavromatis K."/>
            <person name="Mikhailova N."/>
            <person name="Pati A."/>
            <person name="Chen A."/>
            <person name="Palaniappan K."/>
            <person name="Land M."/>
            <person name="Hauser L."/>
            <person name="Chang Y.-J."/>
            <person name="Jeffries C.D."/>
            <person name="Meincke L."/>
            <person name="Brettin T."/>
            <person name="Detter J.C."/>
            <person name="Detter J.C."/>
            <person name="Rohde M."/>
            <person name="Goeker M."/>
            <person name="Bristow J."/>
            <person name="Eisen J.A."/>
            <person name="Markowitz V."/>
            <person name="Hugenholtz P."/>
            <person name="Kyrpides N.C."/>
            <person name="Klenk H.-P."/>
        </authorList>
    </citation>
    <scope>NUCLEOTIDE SEQUENCE [LARGE SCALE GENOMIC DNA]</scope>
    <source>
        <strain evidence="5">ATCC 25078 / DSM 43160 / JCM 3152 / KCC A-0152 / KCTC 9177 / NBRC 13315 / NRRL B-3577 / G-20</strain>
    </source>
</reference>